<dbReference type="PANTHER" id="PTHR46564">
    <property type="entry name" value="TRANSPOSASE"/>
    <property type="match status" value="1"/>
</dbReference>
<dbReference type="AlphaFoldDB" id="A0A9E4ZIA5"/>
<name>A0A9E4ZIA5_9EURY</name>
<evidence type="ECO:0000313" key="3">
    <source>
        <dbReference type="Proteomes" id="UP001056766"/>
    </source>
</evidence>
<comment type="caution">
    <text evidence="2">The sequence shown here is derived from an EMBL/GenBank/DDBJ whole genome shotgun (WGS) entry which is preliminary data.</text>
</comment>
<dbReference type="InterPro" id="IPR038717">
    <property type="entry name" value="Tc1-like_DDE_dom"/>
</dbReference>
<organism evidence="2 3">
    <name type="scientific">Methanococcoides seepicolus</name>
    <dbReference type="NCBI Taxonomy" id="2828780"/>
    <lineage>
        <taxon>Archaea</taxon>
        <taxon>Methanobacteriati</taxon>
        <taxon>Methanobacteriota</taxon>
        <taxon>Stenosarchaea group</taxon>
        <taxon>Methanomicrobia</taxon>
        <taxon>Methanosarcinales</taxon>
        <taxon>Methanosarcinaceae</taxon>
        <taxon>Methanococcoides</taxon>
    </lineage>
</organism>
<dbReference type="PANTHER" id="PTHR46564:SF1">
    <property type="entry name" value="TRANSPOSASE"/>
    <property type="match status" value="1"/>
</dbReference>
<dbReference type="Proteomes" id="UP001056766">
    <property type="component" value="Unassembled WGS sequence"/>
</dbReference>
<sequence>MNFWLKSKTKIIVVLDNFASHRANDTKEYAEKNGIELIYLPPYSPDLNPIEFIWKSIKKVISREFIIDIDHMRDLIHEKFMECSSKISFAKRWIEKFLSEKQKSKMLGV</sequence>
<dbReference type="SUPFAM" id="SSF53098">
    <property type="entry name" value="Ribonuclease H-like"/>
    <property type="match status" value="1"/>
</dbReference>
<accession>A0A9E4ZIA5</accession>
<dbReference type="Pfam" id="PF13358">
    <property type="entry name" value="DDE_3"/>
    <property type="match status" value="1"/>
</dbReference>
<dbReference type="Gene3D" id="3.30.420.10">
    <property type="entry name" value="Ribonuclease H-like superfamily/Ribonuclease H"/>
    <property type="match status" value="1"/>
</dbReference>
<dbReference type="GO" id="GO:0003676">
    <property type="term" value="F:nucleic acid binding"/>
    <property type="evidence" value="ECO:0007669"/>
    <property type="project" value="InterPro"/>
</dbReference>
<proteinExistence type="predicted"/>
<reference evidence="2" key="1">
    <citation type="journal article" date="2021" name="mSystems">
        <title>Bacteria and Archaea Synergistically Convert Glycine Betaine to Biogenic Methane in the Formosa Cold Seep of the South China Sea.</title>
        <authorList>
            <person name="Li L."/>
            <person name="Zhang W."/>
            <person name="Zhang S."/>
            <person name="Song L."/>
            <person name="Sun Q."/>
            <person name="Zhang H."/>
            <person name="Xiang H."/>
            <person name="Dong X."/>
        </authorList>
    </citation>
    <scope>NUCLEOTIDE SEQUENCE</scope>
    <source>
        <strain evidence="2">LLY</strain>
    </source>
</reference>
<evidence type="ECO:0000259" key="1">
    <source>
        <dbReference type="Pfam" id="PF13358"/>
    </source>
</evidence>
<dbReference type="InterPro" id="IPR012337">
    <property type="entry name" value="RNaseH-like_sf"/>
</dbReference>
<evidence type="ECO:0000313" key="2">
    <source>
        <dbReference type="EMBL" id="MCM1987907.1"/>
    </source>
</evidence>
<reference evidence="2" key="2">
    <citation type="submission" date="2021-04" db="EMBL/GenBank/DDBJ databases">
        <authorList>
            <person name="Dong X."/>
        </authorList>
    </citation>
    <scope>NUCLEOTIDE SEQUENCE</scope>
    <source>
        <strain evidence="2">LLY</strain>
    </source>
</reference>
<gene>
    <name evidence="2" type="ORF">KDK67_13140</name>
</gene>
<keyword evidence="3" id="KW-1185">Reference proteome</keyword>
<protein>
    <submittedName>
        <fullName evidence="2">Transposase</fullName>
    </submittedName>
</protein>
<feature type="domain" description="Tc1-like transposase DDE" evidence="1">
    <location>
        <begin position="8"/>
        <end position="72"/>
    </location>
</feature>
<dbReference type="InterPro" id="IPR036397">
    <property type="entry name" value="RNaseH_sf"/>
</dbReference>
<dbReference type="EMBL" id="JAGSOI010000090">
    <property type="protein sequence ID" value="MCM1987907.1"/>
    <property type="molecule type" value="Genomic_DNA"/>
</dbReference>